<dbReference type="PANTHER" id="PTHR19211">
    <property type="entry name" value="ATP-BINDING TRANSPORT PROTEIN-RELATED"/>
    <property type="match status" value="1"/>
</dbReference>
<dbReference type="Gene3D" id="3.40.50.300">
    <property type="entry name" value="P-loop containing nucleotide triphosphate hydrolases"/>
    <property type="match status" value="3"/>
</dbReference>
<dbReference type="Pfam" id="PF00005">
    <property type="entry name" value="ABC_tran"/>
    <property type="match status" value="2"/>
</dbReference>
<dbReference type="CDD" id="cd03221">
    <property type="entry name" value="ABCF_EF-3"/>
    <property type="match status" value="1"/>
</dbReference>
<dbReference type="FunFam" id="3.40.50.300:FF:000104">
    <property type="entry name" value="ATP-binding cassette sub-family F member 3"/>
    <property type="match status" value="1"/>
</dbReference>
<dbReference type="EMBL" id="JAACJK010000022">
    <property type="protein sequence ID" value="KAF5337954.1"/>
    <property type="molecule type" value="Genomic_DNA"/>
</dbReference>
<dbReference type="InterPro" id="IPR027417">
    <property type="entry name" value="P-loop_NTPase"/>
</dbReference>
<dbReference type="OrthoDB" id="2110130at2759"/>
<dbReference type="Proteomes" id="UP000541558">
    <property type="component" value="Unassembled WGS sequence"/>
</dbReference>
<evidence type="ECO:0000313" key="6">
    <source>
        <dbReference type="EMBL" id="KAF5337954.1"/>
    </source>
</evidence>
<evidence type="ECO:0000256" key="3">
    <source>
        <dbReference type="ARBA" id="ARBA00022840"/>
    </source>
</evidence>
<protein>
    <recommendedName>
        <fullName evidence="5">ABC transporter domain-containing protein</fullName>
    </recommendedName>
</protein>
<feature type="domain" description="ABC transporter" evidence="5">
    <location>
        <begin position="373"/>
        <end position="595"/>
    </location>
</feature>
<keyword evidence="2" id="KW-0547">Nucleotide-binding</keyword>
<dbReference type="GO" id="GO:0005524">
    <property type="term" value="F:ATP binding"/>
    <property type="evidence" value="ECO:0007669"/>
    <property type="project" value="UniProtKB-KW"/>
</dbReference>
<comment type="caution">
    <text evidence="6">The sequence shown here is derived from an EMBL/GenBank/DDBJ whole genome shotgun (WGS) entry which is preliminary data.</text>
</comment>
<evidence type="ECO:0000256" key="2">
    <source>
        <dbReference type="ARBA" id="ARBA00022741"/>
    </source>
</evidence>
<proteinExistence type="predicted"/>
<dbReference type="GO" id="GO:0016887">
    <property type="term" value="F:ATP hydrolysis activity"/>
    <property type="evidence" value="ECO:0007669"/>
    <property type="project" value="InterPro"/>
</dbReference>
<dbReference type="SMART" id="SM00382">
    <property type="entry name" value="AAA"/>
    <property type="match status" value="2"/>
</dbReference>
<feature type="region of interest" description="Disordered" evidence="4">
    <location>
        <begin position="1"/>
        <end position="48"/>
    </location>
</feature>
<reference evidence="6 7" key="1">
    <citation type="journal article" date="2020" name="ISME J.">
        <title>Uncovering the hidden diversity of litter-decomposition mechanisms in mushroom-forming fungi.</title>
        <authorList>
            <person name="Floudas D."/>
            <person name="Bentzer J."/>
            <person name="Ahren D."/>
            <person name="Johansson T."/>
            <person name="Persson P."/>
            <person name="Tunlid A."/>
        </authorList>
    </citation>
    <scope>NUCLEOTIDE SEQUENCE [LARGE SCALE GENOMIC DNA]</scope>
    <source>
        <strain evidence="6 7">CBS 175.51</strain>
    </source>
</reference>
<name>A0A8H5CA64_9AGAR</name>
<dbReference type="InterPro" id="IPR003593">
    <property type="entry name" value="AAA+_ATPase"/>
</dbReference>
<feature type="compositionally biased region" description="Polar residues" evidence="4">
    <location>
        <begin position="33"/>
        <end position="45"/>
    </location>
</feature>
<organism evidence="6 7">
    <name type="scientific">Ephemerocybe angulata</name>
    <dbReference type="NCBI Taxonomy" id="980116"/>
    <lineage>
        <taxon>Eukaryota</taxon>
        <taxon>Fungi</taxon>
        <taxon>Dikarya</taxon>
        <taxon>Basidiomycota</taxon>
        <taxon>Agaricomycotina</taxon>
        <taxon>Agaricomycetes</taxon>
        <taxon>Agaricomycetidae</taxon>
        <taxon>Agaricales</taxon>
        <taxon>Agaricineae</taxon>
        <taxon>Psathyrellaceae</taxon>
        <taxon>Ephemerocybe</taxon>
    </lineage>
</organism>
<gene>
    <name evidence="6" type="ORF">D9611_015029</name>
</gene>
<dbReference type="SUPFAM" id="SSF52540">
    <property type="entry name" value="P-loop containing nucleoside triphosphate hydrolases"/>
    <property type="match status" value="2"/>
</dbReference>
<evidence type="ECO:0000259" key="5">
    <source>
        <dbReference type="PROSITE" id="PS50893"/>
    </source>
</evidence>
<keyword evidence="3" id="KW-0067">ATP-binding</keyword>
<feature type="compositionally biased region" description="Low complexity" evidence="4">
    <location>
        <begin position="15"/>
        <end position="26"/>
    </location>
</feature>
<evidence type="ECO:0000256" key="4">
    <source>
        <dbReference type="SAM" id="MobiDB-lite"/>
    </source>
</evidence>
<dbReference type="PROSITE" id="PS50893">
    <property type="entry name" value="ABC_TRANSPORTER_2"/>
    <property type="match status" value="1"/>
</dbReference>
<dbReference type="InterPro" id="IPR050611">
    <property type="entry name" value="ABCF"/>
</dbReference>
<evidence type="ECO:0000313" key="7">
    <source>
        <dbReference type="Proteomes" id="UP000541558"/>
    </source>
</evidence>
<dbReference type="InterPro" id="IPR003439">
    <property type="entry name" value="ABC_transporter-like_ATP-bd"/>
</dbReference>
<dbReference type="Pfam" id="PF12848">
    <property type="entry name" value="ABC_tran_Xtn"/>
    <property type="match status" value="1"/>
</dbReference>
<dbReference type="PANTHER" id="PTHR19211:SF15">
    <property type="entry name" value="ATP-BINDING CASSETTE SUB-FAMILY F MEMBER 2"/>
    <property type="match status" value="1"/>
</dbReference>
<sequence length="695" mass="76883">MLSSSLSAPPPPPLSTTTTRSSSLSTVELGGTPLTSQSGAQSKTGSQEDIHATMAKLKMATDRSAAGVLVSDVKGRDIKIDAYTLSFHGRLLIENAEVSLNYGNRYGLLGENGSGKSTFLQSMADRDIEIPPHIDIYMVRGEAEPSEVNAVDFIVASAREKVAKLEAYIEELSVADDVDDLALDAAYEQLEELDPSTFEAKAGSILHGLGFDQQMMKRPTKDIPISSSSTNPRITWISGAVVWLEAYLSTYNHILVITSHSQDFMDSVCTHIMDLTAKKKLTYYSGNYSTYVKTKQENEVNQMKAYNKQQDEIAHIKKFIASAGTYANLVRQAKSKQKIIDKMEAAGLIEKIEVGKPLHFNFEDINRLPPPIIAFDNVAFSYSGKKEDYLYKKLSFGIDMDSRIAILGANGTGKSTLLHLITGALQPCEGTVSKHVGLKLAKYSQHSADQLPYDLSPIEYFQKLFSIKYPEKDAQAWRAQLGRFGLSGQHQTSPIKNLSDGLRNRVVFAQLAMEHPHILLLDEPTNHLDMESIDALARAIKAFEGGVVIVSHDFRLRSLAVPRAFVFVLGAHCVFAPRSPSTMRTSRLHIAGVTVLCLYLRLRLGHLDAGVFIRLRLRLGGQPTAFPVPEDYSFPLFRLFRRFAEDLWEVADKTVRNLTKADITIVDYKKNLVKQSMAAIEKAKLFSKTAAKGAK</sequence>
<accession>A0A8H5CA64</accession>
<keyword evidence="7" id="KW-1185">Reference proteome</keyword>
<evidence type="ECO:0000256" key="1">
    <source>
        <dbReference type="ARBA" id="ARBA00022737"/>
    </source>
</evidence>
<dbReference type="InterPro" id="IPR032781">
    <property type="entry name" value="ABC_tran_Xtn"/>
</dbReference>
<dbReference type="AlphaFoldDB" id="A0A8H5CA64"/>
<keyword evidence="1" id="KW-0677">Repeat</keyword>